<evidence type="ECO:0000256" key="1">
    <source>
        <dbReference type="SAM" id="Phobius"/>
    </source>
</evidence>
<evidence type="ECO:0000313" key="2">
    <source>
        <dbReference type="EMBL" id="CAG7613098.1"/>
    </source>
</evidence>
<dbReference type="Proteomes" id="UP001153328">
    <property type="component" value="Unassembled WGS sequence"/>
</dbReference>
<sequence>MIAVIGIAAMITGLALTVTGAVVALREAERERGGDLRGPADELVDSLARLMEALADHPVGVRVSVLGIVVFFLGGLTAGVGALVG</sequence>
<keyword evidence="1" id="KW-0472">Membrane</keyword>
<feature type="transmembrane region" description="Helical" evidence="1">
    <location>
        <begin position="6"/>
        <end position="25"/>
    </location>
</feature>
<dbReference type="RefSeq" id="WP_205046433.1">
    <property type="nucleotide sequence ID" value="NZ_CAJVAX010000002.1"/>
</dbReference>
<accession>A0A9W4E7K1</accession>
<evidence type="ECO:0000313" key="3">
    <source>
        <dbReference type="Proteomes" id="UP001153328"/>
    </source>
</evidence>
<proteinExistence type="predicted"/>
<keyword evidence="1" id="KW-0812">Transmembrane</keyword>
<keyword evidence="3" id="KW-1185">Reference proteome</keyword>
<name>A0A9W4E7K1_9ACTN</name>
<feature type="transmembrane region" description="Helical" evidence="1">
    <location>
        <begin position="59"/>
        <end position="84"/>
    </location>
</feature>
<gene>
    <name evidence="2" type="ORF">SBRY_100121</name>
</gene>
<dbReference type="EMBL" id="CAJVAX010000002">
    <property type="protein sequence ID" value="CAG7613098.1"/>
    <property type="molecule type" value="Genomic_DNA"/>
</dbReference>
<reference evidence="2" key="1">
    <citation type="submission" date="2021-06" db="EMBL/GenBank/DDBJ databases">
        <authorList>
            <person name="Arsene-Ploetze F."/>
        </authorList>
    </citation>
    <scope>NUCLEOTIDE SEQUENCE</scope>
    <source>
        <strain evidence="2">SBRY1</strain>
    </source>
</reference>
<protein>
    <submittedName>
        <fullName evidence="2">Uncharacterized protein</fullName>
    </submittedName>
</protein>
<dbReference type="AlphaFoldDB" id="A0A9W4E7K1"/>
<keyword evidence="1" id="KW-1133">Transmembrane helix</keyword>
<comment type="caution">
    <text evidence="2">The sequence shown here is derived from an EMBL/GenBank/DDBJ whole genome shotgun (WGS) entry which is preliminary data.</text>
</comment>
<organism evidence="2 3">
    <name type="scientific">Actinacidiphila bryophytorum</name>
    <dbReference type="NCBI Taxonomy" id="1436133"/>
    <lineage>
        <taxon>Bacteria</taxon>
        <taxon>Bacillati</taxon>
        <taxon>Actinomycetota</taxon>
        <taxon>Actinomycetes</taxon>
        <taxon>Kitasatosporales</taxon>
        <taxon>Streptomycetaceae</taxon>
        <taxon>Actinacidiphila</taxon>
    </lineage>
</organism>